<keyword evidence="2" id="KW-1185">Reference proteome</keyword>
<dbReference type="SUPFAM" id="SSF54695">
    <property type="entry name" value="POZ domain"/>
    <property type="match status" value="1"/>
</dbReference>
<feature type="domain" description="BTB" evidence="1">
    <location>
        <begin position="162"/>
        <end position="229"/>
    </location>
</feature>
<sequence>MKVFTVVKDSVTLTFKESHMTSRLVGDKALKTPERQIVCSDGCEGMRHFYFANQWYLELFPAGCSTAYQNHVSMCLRVCVNGPVKATFTFAVVGSSFSKTMTHVFSDRKTTNGFPQFVSHEQIRPLSRNGLLTITCNVEFFVELPFAREPPETFSYCEHIPTDFDVVVGKNRLQVHRSFLEIISPVFYAMLNLDTAESRSGEVKITDFDFDTVKAAIDYCYGREIKISVDVYIQFLSAIVSYACDYSKDELLFKCCENFKKRLDELKETEKFSKLSPKLVAHLLRTAFDFKSNIDLLRYACKNGVDFIVDHLERPFIDSMTLDNICPALDYAWEFSRDELKMACERFIKDDSFGEVTNLVIEASFVDIYVQLLRIARKYEIKDIITLLESIPKCNLTSETFVTIISYACDYSKQKLLTECFEFFMATYDEIRANGKFTELTPKVIVCLLRFAFPLKADSSVSHDAFETDINIIKSDLEPILMNKISTETFCDIFQYAHDYTRHELLSKCYDFIVLNHSDIPKIEKFAELPIEVIFFLFRNALDLESDFHVLHLAYSEKDVNFIAEALESHLIKSITLNDFCTAVNFAWSCSSDVMKYACAAFLNDNYGEVMNLELHDQLSSEYFHGVLKLAYDLKNITW</sequence>
<protein>
    <submittedName>
        <fullName evidence="3">BTB domain-containing protein</fullName>
    </submittedName>
</protein>
<evidence type="ECO:0000259" key="1">
    <source>
        <dbReference type="PROSITE" id="PS50097"/>
    </source>
</evidence>
<dbReference type="AlphaFoldDB" id="A0A7E4UUW2"/>
<proteinExistence type="predicted"/>
<dbReference type="InterPro" id="IPR008974">
    <property type="entry name" value="TRAF-like"/>
</dbReference>
<organism evidence="2 3">
    <name type="scientific">Panagrellus redivivus</name>
    <name type="common">Microworm</name>
    <dbReference type="NCBI Taxonomy" id="6233"/>
    <lineage>
        <taxon>Eukaryota</taxon>
        <taxon>Metazoa</taxon>
        <taxon>Ecdysozoa</taxon>
        <taxon>Nematoda</taxon>
        <taxon>Chromadorea</taxon>
        <taxon>Rhabditida</taxon>
        <taxon>Tylenchina</taxon>
        <taxon>Panagrolaimomorpha</taxon>
        <taxon>Panagrolaimoidea</taxon>
        <taxon>Panagrolaimidae</taxon>
        <taxon>Panagrellus</taxon>
    </lineage>
</organism>
<evidence type="ECO:0000313" key="2">
    <source>
        <dbReference type="Proteomes" id="UP000492821"/>
    </source>
</evidence>
<dbReference type="CDD" id="cd18186">
    <property type="entry name" value="BTB_POZ_ZBTB_KLHL-like"/>
    <property type="match status" value="1"/>
</dbReference>
<dbReference type="PANTHER" id="PTHR24413">
    <property type="entry name" value="SPECKLE-TYPE POZ PROTEIN"/>
    <property type="match status" value="1"/>
</dbReference>
<dbReference type="Gene3D" id="3.30.710.10">
    <property type="entry name" value="Potassium Channel Kv1.1, Chain A"/>
    <property type="match status" value="2"/>
</dbReference>
<dbReference type="Proteomes" id="UP000492821">
    <property type="component" value="Unassembled WGS sequence"/>
</dbReference>
<dbReference type="SMART" id="SM00225">
    <property type="entry name" value="BTB"/>
    <property type="match status" value="1"/>
</dbReference>
<dbReference type="WBParaSite" id="Pan_g13142.t1">
    <property type="protein sequence ID" value="Pan_g13142.t1"/>
    <property type="gene ID" value="Pan_g13142"/>
</dbReference>
<dbReference type="PROSITE" id="PS50097">
    <property type="entry name" value="BTB"/>
    <property type="match status" value="1"/>
</dbReference>
<evidence type="ECO:0000313" key="3">
    <source>
        <dbReference type="WBParaSite" id="Pan_g13142.t1"/>
    </source>
</evidence>
<dbReference type="InterPro" id="IPR002083">
    <property type="entry name" value="MATH/TRAF_dom"/>
</dbReference>
<dbReference type="GO" id="GO:0030163">
    <property type="term" value="P:protein catabolic process"/>
    <property type="evidence" value="ECO:0007669"/>
    <property type="project" value="UniProtKB-ARBA"/>
</dbReference>
<dbReference type="CDD" id="cd14733">
    <property type="entry name" value="BACK"/>
    <property type="match status" value="1"/>
</dbReference>
<dbReference type="InterPro" id="IPR000210">
    <property type="entry name" value="BTB/POZ_dom"/>
</dbReference>
<dbReference type="Gene3D" id="2.60.210.10">
    <property type="entry name" value="Apoptosis, Tumor Necrosis Factor Receptor Associated Protein 2, Chain A"/>
    <property type="match status" value="1"/>
</dbReference>
<dbReference type="Pfam" id="PF00651">
    <property type="entry name" value="BTB"/>
    <property type="match status" value="1"/>
</dbReference>
<name>A0A7E4UUW2_PANRE</name>
<dbReference type="SUPFAM" id="SSF49599">
    <property type="entry name" value="TRAF domain-like"/>
    <property type="match status" value="1"/>
</dbReference>
<reference evidence="2" key="1">
    <citation type="journal article" date="2013" name="Genetics">
        <title>The draft genome and transcriptome of Panagrellus redivivus are shaped by the harsh demands of a free-living lifestyle.</title>
        <authorList>
            <person name="Srinivasan J."/>
            <person name="Dillman A.R."/>
            <person name="Macchietto M.G."/>
            <person name="Heikkinen L."/>
            <person name="Lakso M."/>
            <person name="Fracchia K.M."/>
            <person name="Antoshechkin I."/>
            <person name="Mortazavi A."/>
            <person name="Wong G."/>
            <person name="Sternberg P.W."/>
        </authorList>
    </citation>
    <scope>NUCLEOTIDE SEQUENCE [LARGE SCALE GENOMIC DNA]</scope>
    <source>
        <strain evidence="2">MT8872</strain>
    </source>
</reference>
<dbReference type="CDD" id="cd00121">
    <property type="entry name" value="MATH"/>
    <property type="match status" value="1"/>
</dbReference>
<dbReference type="InterPro" id="IPR011333">
    <property type="entry name" value="SKP1/BTB/POZ_sf"/>
</dbReference>
<reference evidence="3" key="2">
    <citation type="submission" date="2020-10" db="UniProtKB">
        <authorList>
            <consortium name="WormBaseParasite"/>
        </authorList>
    </citation>
    <scope>IDENTIFICATION</scope>
</reference>
<accession>A0A7E4UUW2</accession>